<dbReference type="PANTHER" id="PTHR33434">
    <property type="entry name" value="DEGV DOMAIN-CONTAINING PROTEIN DR_1986-RELATED"/>
    <property type="match status" value="1"/>
</dbReference>
<keyword evidence="4" id="KW-1185">Reference proteome</keyword>
<dbReference type="InterPro" id="IPR003797">
    <property type="entry name" value="DegV"/>
</dbReference>
<evidence type="ECO:0000313" key="3">
    <source>
        <dbReference type="EMBL" id="MFD1431728.1"/>
    </source>
</evidence>
<dbReference type="Gene3D" id="3.40.50.10440">
    <property type="entry name" value="Dihydroxyacetone kinase, domain 1"/>
    <property type="match status" value="1"/>
</dbReference>
<dbReference type="PANTHER" id="PTHR33434:SF3">
    <property type="entry name" value="DEGV DOMAIN-CONTAINING PROTEIN YITS"/>
    <property type="match status" value="1"/>
</dbReference>
<keyword evidence="2" id="KW-0446">Lipid-binding</keyword>
<accession>A0ABW4CN55</accession>
<proteinExistence type="predicted"/>
<dbReference type="Gene3D" id="2.20.28.50">
    <property type="entry name" value="degv family protein"/>
    <property type="match status" value="1"/>
</dbReference>
<dbReference type="Pfam" id="PF02645">
    <property type="entry name" value="DegV"/>
    <property type="match status" value="1"/>
</dbReference>
<comment type="caution">
    <text evidence="3">The sequence shown here is derived from an EMBL/GenBank/DDBJ whole genome shotgun (WGS) entry which is preliminary data.</text>
</comment>
<dbReference type="RefSeq" id="WP_125696996.1">
    <property type="nucleotide sequence ID" value="NZ_JBHTOG010000014.1"/>
</dbReference>
<dbReference type="PROSITE" id="PS51482">
    <property type="entry name" value="DEGV"/>
    <property type="match status" value="1"/>
</dbReference>
<sequence length="289" mass="30939">MYQLLTDSACDLSYDTLQAADVGFVPFHFEVDGQELNDDLGQSYDLEGFFAKIKSGVMPTTAQVNVGEYEAFFEPYLKAGTPVLYLGFSSGLSGSLSSALQARDLLLEKYPDATLRIVDTLAASAGEGRLVLDAIAQKQAGKSLDEVADYIEAEKNRLQSWFTVDNLDYLYHGGRVSRTAATLGTLLNIKPILDVDPDGKLRMVSKVRARKRALLTLGDKILAALPADPSQQILIATSGDWAAADEVKAHILSQAPDANVLTGPIGLTIASHTGFGCVAAFVIASEPHA</sequence>
<name>A0ABW4CN55_9LACO</name>
<protein>
    <submittedName>
        <fullName evidence="3">DegV family protein</fullName>
    </submittedName>
</protein>
<dbReference type="Proteomes" id="UP001597192">
    <property type="component" value="Unassembled WGS sequence"/>
</dbReference>
<dbReference type="InterPro" id="IPR043168">
    <property type="entry name" value="DegV_C"/>
</dbReference>
<dbReference type="EMBL" id="JBHTOG010000014">
    <property type="protein sequence ID" value="MFD1431728.1"/>
    <property type="molecule type" value="Genomic_DNA"/>
</dbReference>
<dbReference type="SUPFAM" id="SSF82549">
    <property type="entry name" value="DAK1/DegV-like"/>
    <property type="match status" value="1"/>
</dbReference>
<evidence type="ECO:0000313" key="4">
    <source>
        <dbReference type="Proteomes" id="UP001597192"/>
    </source>
</evidence>
<dbReference type="Gene3D" id="3.30.1180.10">
    <property type="match status" value="1"/>
</dbReference>
<reference evidence="4" key="1">
    <citation type="journal article" date="2019" name="Int. J. Syst. Evol. Microbiol.">
        <title>The Global Catalogue of Microorganisms (GCM) 10K type strain sequencing project: providing services to taxonomists for standard genome sequencing and annotation.</title>
        <authorList>
            <consortium name="The Broad Institute Genomics Platform"/>
            <consortium name="The Broad Institute Genome Sequencing Center for Infectious Disease"/>
            <person name="Wu L."/>
            <person name="Ma J."/>
        </authorList>
    </citation>
    <scope>NUCLEOTIDE SEQUENCE [LARGE SCALE GENOMIC DNA]</scope>
    <source>
        <strain evidence="4">CCM 8947</strain>
    </source>
</reference>
<organism evidence="3 4">
    <name type="scientific">Lacticaseibacillus yichunensis</name>
    <dbReference type="NCBI Taxonomy" id="2486015"/>
    <lineage>
        <taxon>Bacteria</taxon>
        <taxon>Bacillati</taxon>
        <taxon>Bacillota</taxon>
        <taxon>Bacilli</taxon>
        <taxon>Lactobacillales</taxon>
        <taxon>Lactobacillaceae</taxon>
        <taxon>Lacticaseibacillus</taxon>
    </lineage>
</organism>
<comment type="function">
    <text evidence="1">May bind long-chain fatty acids, such as palmitate, and may play a role in lipid transport or fatty acid metabolism.</text>
</comment>
<evidence type="ECO:0000256" key="2">
    <source>
        <dbReference type="ARBA" id="ARBA00023121"/>
    </source>
</evidence>
<gene>
    <name evidence="3" type="ORF">ACFQ47_03380</name>
</gene>
<dbReference type="NCBIfam" id="TIGR00762">
    <property type="entry name" value="DegV"/>
    <property type="match status" value="1"/>
</dbReference>
<dbReference type="InterPro" id="IPR050270">
    <property type="entry name" value="DegV_domain_contain"/>
</dbReference>
<evidence type="ECO:0000256" key="1">
    <source>
        <dbReference type="ARBA" id="ARBA00003238"/>
    </source>
</evidence>